<evidence type="ECO:0000313" key="2">
    <source>
        <dbReference type="Proteomes" id="UP001262410"/>
    </source>
</evidence>
<comment type="caution">
    <text evidence="1">The sequence shown here is derived from an EMBL/GenBank/DDBJ whole genome shotgun (WGS) entry which is preliminary data.</text>
</comment>
<dbReference type="RefSeq" id="WP_309791568.1">
    <property type="nucleotide sequence ID" value="NZ_JAVDPW010000001.1"/>
</dbReference>
<gene>
    <name evidence="1" type="ORF">E9232_000188</name>
</gene>
<accession>A0ABU1JJE6</accession>
<dbReference type="Proteomes" id="UP001262410">
    <property type="component" value="Unassembled WGS sequence"/>
</dbReference>
<dbReference type="InterPro" id="IPR011473">
    <property type="entry name" value="DUF1579"/>
</dbReference>
<name>A0ABU1JJE6_9PROT</name>
<evidence type="ECO:0000313" key="1">
    <source>
        <dbReference type="EMBL" id="MDR6287689.1"/>
    </source>
</evidence>
<organism evidence="1 2">
    <name type="scientific">Inquilinus ginsengisoli</name>
    <dbReference type="NCBI Taxonomy" id="363840"/>
    <lineage>
        <taxon>Bacteria</taxon>
        <taxon>Pseudomonadati</taxon>
        <taxon>Pseudomonadota</taxon>
        <taxon>Alphaproteobacteria</taxon>
        <taxon>Rhodospirillales</taxon>
        <taxon>Rhodospirillaceae</taxon>
        <taxon>Inquilinus</taxon>
    </lineage>
</organism>
<dbReference type="Pfam" id="PF07617">
    <property type="entry name" value="DUF1579"/>
    <property type="match status" value="1"/>
</dbReference>
<reference evidence="1 2" key="1">
    <citation type="submission" date="2023-07" db="EMBL/GenBank/DDBJ databases">
        <title>Sorghum-associated microbial communities from plants grown in Nebraska, USA.</title>
        <authorList>
            <person name="Schachtman D."/>
        </authorList>
    </citation>
    <scope>NUCLEOTIDE SEQUENCE [LARGE SCALE GENOMIC DNA]</scope>
    <source>
        <strain evidence="1 2">584</strain>
    </source>
</reference>
<dbReference type="EMBL" id="JAVDPW010000001">
    <property type="protein sequence ID" value="MDR6287689.1"/>
    <property type="molecule type" value="Genomic_DNA"/>
</dbReference>
<evidence type="ECO:0008006" key="3">
    <source>
        <dbReference type="Google" id="ProtNLM"/>
    </source>
</evidence>
<sequence length="154" mass="17498">MTPLTPGPLHESLARLEGAWEGEEEVFPNPWGPSGPAKGRWDFRFDPARLSLIHDFAEERAGGCRFDAHGVLTVDPAAQEIVWFWFDSYGFPPLAPSRGSWEGDRLILVKHTPRGIGRSVFTVGPDRFRHEIETRLADQADFTPIMRGEFRRLR</sequence>
<keyword evidence="2" id="KW-1185">Reference proteome</keyword>
<protein>
    <recommendedName>
        <fullName evidence="3">DUF1579 domain-containing protein</fullName>
    </recommendedName>
</protein>
<proteinExistence type="predicted"/>